<dbReference type="Proteomes" id="UP000284057">
    <property type="component" value="Unassembled WGS sequence"/>
</dbReference>
<evidence type="ECO:0000313" key="1">
    <source>
        <dbReference type="EMBL" id="RIQ18269.1"/>
    </source>
</evidence>
<gene>
    <name evidence="1" type="ORF">DY240_21890</name>
</gene>
<accession>A0A418KL59</accession>
<sequence>MITVASNLTVNVHVNEDTPITHVVHQRGEFCDTFASVNVGDASLLLDLDDIDRLTAELRATRDDLAALSKAAA</sequence>
<dbReference type="AlphaFoldDB" id="A0A418KL59"/>
<proteinExistence type="predicted"/>
<keyword evidence="2" id="KW-1185">Reference proteome</keyword>
<name>A0A418KL59_9ACTN</name>
<organism evidence="1 2">
    <name type="scientific">Jiangella rhizosphaerae</name>
    <dbReference type="NCBI Taxonomy" id="2293569"/>
    <lineage>
        <taxon>Bacteria</taxon>
        <taxon>Bacillati</taxon>
        <taxon>Actinomycetota</taxon>
        <taxon>Actinomycetes</taxon>
        <taxon>Jiangellales</taxon>
        <taxon>Jiangellaceae</taxon>
        <taxon>Jiangella</taxon>
    </lineage>
</organism>
<reference evidence="1 2" key="1">
    <citation type="submission" date="2018-09" db="EMBL/GenBank/DDBJ databases">
        <title>Isolation, diversity and antifungal activity of actinobacteria from wheat.</title>
        <authorList>
            <person name="Han C."/>
        </authorList>
    </citation>
    <scope>NUCLEOTIDE SEQUENCE [LARGE SCALE GENOMIC DNA]</scope>
    <source>
        <strain evidence="1 2">NEAU-YY265</strain>
    </source>
</reference>
<dbReference type="EMBL" id="QUAL01000190">
    <property type="protein sequence ID" value="RIQ18269.1"/>
    <property type="molecule type" value="Genomic_DNA"/>
</dbReference>
<comment type="caution">
    <text evidence="1">The sequence shown here is derived from an EMBL/GenBank/DDBJ whole genome shotgun (WGS) entry which is preliminary data.</text>
</comment>
<evidence type="ECO:0000313" key="2">
    <source>
        <dbReference type="Proteomes" id="UP000284057"/>
    </source>
</evidence>
<protein>
    <submittedName>
        <fullName evidence="1">Uncharacterized protein</fullName>
    </submittedName>
</protein>